<keyword evidence="4" id="KW-1185">Reference proteome</keyword>
<accession>A0A7C8MHU7</accession>
<organism evidence="3 4">
    <name type="scientific">Massariosphaeria phaeospora</name>
    <dbReference type="NCBI Taxonomy" id="100035"/>
    <lineage>
        <taxon>Eukaryota</taxon>
        <taxon>Fungi</taxon>
        <taxon>Dikarya</taxon>
        <taxon>Ascomycota</taxon>
        <taxon>Pezizomycotina</taxon>
        <taxon>Dothideomycetes</taxon>
        <taxon>Pleosporomycetidae</taxon>
        <taxon>Pleosporales</taxon>
        <taxon>Pleosporales incertae sedis</taxon>
        <taxon>Massariosphaeria</taxon>
    </lineage>
</organism>
<dbReference type="CDD" id="cd06257">
    <property type="entry name" value="DnaJ"/>
    <property type="match status" value="1"/>
</dbReference>
<dbReference type="PROSITE" id="PS50076">
    <property type="entry name" value="DNAJ_2"/>
    <property type="match status" value="1"/>
</dbReference>
<evidence type="ECO:0000256" key="1">
    <source>
        <dbReference type="SAM" id="MobiDB-lite"/>
    </source>
</evidence>
<gene>
    <name evidence="3" type="ORF">BDV95DRAFT_547091</name>
</gene>
<sequence length="275" mass="31991">MAISEVEPKLEPTAGIKVEYEPGHKANSKTEDTVEPTVEVKVEEVKIGEVKVEPKVELELDLDPDDYDVTDDLDALGRELERDTEIERIRSVFRLNAYAVLDLLPGVPESDIKRTYKAKSLLIHPDKTPNPNAPDAFDRIKKAQQMLLDEKLRVELDEHIADARMLTMRDKKLTADDDEVKSEEFAKAWRDKTTFVIMEHETRKQRILKADLREEGRAQRKEEEELEERKRKREHESAWEQTRDVRINSWRNFQQGKRPEVEGGKKKKKKVKALG</sequence>
<evidence type="ECO:0000259" key="2">
    <source>
        <dbReference type="PROSITE" id="PS50076"/>
    </source>
</evidence>
<dbReference type="SUPFAM" id="SSF46565">
    <property type="entry name" value="Chaperone J-domain"/>
    <property type="match status" value="1"/>
</dbReference>
<feature type="domain" description="J" evidence="2">
    <location>
        <begin position="96"/>
        <end position="160"/>
    </location>
</feature>
<dbReference type="OrthoDB" id="342454at2759"/>
<name>A0A7C8MHU7_9PLEO</name>
<dbReference type="InterPro" id="IPR001623">
    <property type="entry name" value="DnaJ_domain"/>
</dbReference>
<comment type="caution">
    <text evidence="3">The sequence shown here is derived from an EMBL/GenBank/DDBJ whole genome shotgun (WGS) entry which is preliminary data.</text>
</comment>
<evidence type="ECO:0000313" key="4">
    <source>
        <dbReference type="Proteomes" id="UP000481861"/>
    </source>
</evidence>
<dbReference type="PRINTS" id="PR00625">
    <property type="entry name" value="JDOMAIN"/>
</dbReference>
<protein>
    <recommendedName>
        <fullName evidence="2">J domain-containing protein</fullName>
    </recommendedName>
</protein>
<feature type="compositionally biased region" description="Basic and acidic residues" evidence="1">
    <location>
        <begin position="215"/>
        <end position="246"/>
    </location>
</feature>
<evidence type="ECO:0000313" key="3">
    <source>
        <dbReference type="EMBL" id="KAF2869844.1"/>
    </source>
</evidence>
<feature type="region of interest" description="Disordered" evidence="1">
    <location>
        <begin position="215"/>
        <end position="275"/>
    </location>
</feature>
<dbReference type="PANTHER" id="PTHR46620">
    <property type="entry name" value="J DOMAIN-CONTAINING PROTEIN SPF31"/>
    <property type="match status" value="1"/>
</dbReference>
<dbReference type="Gene3D" id="1.10.287.110">
    <property type="entry name" value="DnaJ domain"/>
    <property type="match status" value="1"/>
</dbReference>
<feature type="compositionally biased region" description="Basic residues" evidence="1">
    <location>
        <begin position="265"/>
        <end position="275"/>
    </location>
</feature>
<dbReference type="AlphaFoldDB" id="A0A7C8MHU7"/>
<dbReference type="Proteomes" id="UP000481861">
    <property type="component" value="Unassembled WGS sequence"/>
</dbReference>
<dbReference type="PANTHER" id="PTHR46620:SF1">
    <property type="entry name" value="J DOMAIN-CONTAINING PROTEIN SPF31"/>
    <property type="match status" value="1"/>
</dbReference>
<dbReference type="SMART" id="SM00271">
    <property type="entry name" value="DnaJ"/>
    <property type="match status" value="1"/>
</dbReference>
<reference evidence="3 4" key="1">
    <citation type="submission" date="2020-01" db="EMBL/GenBank/DDBJ databases">
        <authorList>
            <consortium name="DOE Joint Genome Institute"/>
            <person name="Haridas S."/>
            <person name="Albert R."/>
            <person name="Binder M."/>
            <person name="Bloem J."/>
            <person name="Labutti K."/>
            <person name="Salamov A."/>
            <person name="Andreopoulos B."/>
            <person name="Baker S.E."/>
            <person name="Barry K."/>
            <person name="Bills G."/>
            <person name="Bluhm B.H."/>
            <person name="Cannon C."/>
            <person name="Castanera R."/>
            <person name="Culley D.E."/>
            <person name="Daum C."/>
            <person name="Ezra D."/>
            <person name="Gonzalez J.B."/>
            <person name="Henrissat B."/>
            <person name="Kuo A."/>
            <person name="Liang C."/>
            <person name="Lipzen A."/>
            <person name="Lutzoni F."/>
            <person name="Magnuson J."/>
            <person name="Mondo S."/>
            <person name="Nolan M."/>
            <person name="Ohm R."/>
            <person name="Pangilinan J."/>
            <person name="Park H.-J.H."/>
            <person name="Ramirez L."/>
            <person name="Alfaro M."/>
            <person name="Sun H."/>
            <person name="Tritt A."/>
            <person name="Yoshinaga Y."/>
            <person name="Zwiers L.-H.L."/>
            <person name="Turgeon B.G."/>
            <person name="Goodwin S.B."/>
            <person name="Spatafora J.W."/>
            <person name="Crous P.W."/>
            <person name="Grigoriev I.V."/>
        </authorList>
    </citation>
    <scope>NUCLEOTIDE SEQUENCE [LARGE SCALE GENOMIC DNA]</scope>
    <source>
        <strain evidence="3 4">CBS 611.86</strain>
    </source>
</reference>
<proteinExistence type="predicted"/>
<dbReference type="Pfam" id="PF00226">
    <property type="entry name" value="DnaJ"/>
    <property type="match status" value="1"/>
</dbReference>
<dbReference type="InterPro" id="IPR036869">
    <property type="entry name" value="J_dom_sf"/>
</dbReference>
<dbReference type="EMBL" id="JAADJZ010000015">
    <property type="protein sequence ID" value="KAF2869844.1"/>
    <property type="molecule type" value="Genomic_DNA"/>
</dbReference>